<evidence type="ECO:0000313" key="5">
    <source>
        <dbReference type="Proteomes" id="UP001174909"/>
    </source>
</evidence>
<dbReference type="PROSITE" id="PS51755">
    <property type="entry name" value="OMPR_PHOB"/>
    <property type="match status" value="1"/>
</dbReference>
<dbReference type="InterPro" id="IPR016032">
    <property type="entry name" value="Sig_transdc_resp-reg_C-effctor"/>
</dbReference>
<protein>
    <submittedName>
        <fullName evidence="4">Transcriptional regulatory protein GlnR</fullName>
    </submittedName>
</protein>
<dbReference type="SUPFAM" id="SSF46894">
    <property type="entry name" value="C-terminal effector domain of the bipartite response regulators"/>
    <property type="match status" value="1"/>
</dbReference>
<dbReference type="InterPro" id="IPR036388">
    <property type="entry name" value="WH-like_DNA-bd_sf"/>
</dbReference>
<dbReference type="GO" id="GO:0000156">
    <property type="term" value="F:phosphorelay response regulator activity"/>
    <property type="evidence" value="ECO:0007669"/>
    <property type="project" value="TreeGrafter"/>
</dbReference>
<dbReference type="GO" id="GO:0005829">
    <property type="term" value="C:cytosol"/>
    <property type="evidence" value="ECO:0007669"/>
    <property type="project" value="TreeGrafter"/>
</dbReference>
<proteinExistence type="predicted"/>
<comment type="caution">
    <text evidence="4">The sequence shown here is derived from an EMBL/GenBank/DDBJ whole genome shotgun (WGS) entry which is preliminary data.</text>
</comment>
<feature type="DNA-binding region" description="OmpR/PhoB-type" evidence="2">
    <location>
        <begin position="123"/>
        <end position="220"/>
    </location>
</feature>
<reference evidence="4" key="1">
    <citation type="submission" date="2023-03" db="EMBL/GenBank/DDBJ databases">
        <authorList>
            <person name="Steffen K."/>
            <person name="Cardenas P."/>
        </authorList>
    </citation>
    <scope>NUCLEOTIDE SEQUENCE</scope>
</reference>
<dbReference type="InterPro" id="IPR039420">
    <property type="entry name" value="WalR-like"/>
</dbReference>
<evidence type="ECO:0000313" key="4">
    <source>
        <dbReference type="EMBL" id="CAI8008838.1"/>
    </source>
</evidence>
<dbReference type="PANTHER" id="PTHR48111">
    <property type="entry name" value="REGULATOR OF RPOS"/>
    <property type="match status" value="1"/>
</dbReference>
<name>A0AA35RDR3_GEOBA</name>
<keyword evidence="5" id="KW-1185">Reference proteome</keyword>
<dbReference type="CDD" id="cd00383">
    <property type="entry name" value="trans_reg_C"/>
    <property type="match status" value="1"/>
</dbReference>
<dbReference type="EMBL" id="CASHTH010000901">
    <property type="protein sequence ID" value="CAI8008838.1"/>
    <property type="molecule type" value="Genomic_DNA"/>
</dbReference>
<dbReference type="GO" id="GO:0032993">
    <property type="term" value="C:protein-DNA complex"/>
    <property type="evidence" value="ECO:0007669"/>
    <property type="project" value="TreeGrafter"/>
</dbReference>
<evidence type="ECO:0000256" key="2">
    <source>
        <dbReference type="PROSITE-ProRule" id="PRU01091"/>
    </source>
</evidence>
<gene>
    <name evidence="4" type="ORF">GBAR_LOCUS6022</name>
</gene>
<dbReference type="Proteomes" id="UP001174909">
    <property type="component" value="Unassembled WGS sequence"/>
</dbReference>
<accession>A0AA35RDR3</accession>
<dbReference type="Gene3D" id="1.10.10.10">
    <property type="entry name" value="Winged helix-like DNA-binding domain superfamily/Winged helix DNA-binding domain"/>
    <property type="match status" value="1"/>
</dbReference>
<feature type="domain" description="OmpR/PhoB-type" evidence="3">
    <location>
        <begin position="123"/>
        <end position="220"/>
    </location>
</feature>
<dbReference type="InterPro" id="IPR001867">
    <property type="entry name" value="OmpR/PhoB-type_DNA-bd"/>
</dbReference>
<organism evidence="4 5">
    <name type="scientific">Geodia barretti</name>
    <name type="common">Barrett's horny sponge</name>
    <dbReference type="NCBI Taxonomy" id="519541"/>
    <lineage>
        <taxon>Eukaryota</taxon>
        <taxon>Metazoa</taxon>
        <taxon>Porifera</taxon>
        <taxon>Demospongiae</taxon>
        <taxon>Heteroscleromorpha</taxon>
        <taxon>Tetractinellida</taxon>
        <taxon>Astrophorina</taxon>
        <taxon>Geodiidae</taxon>
        <taxon>Geodia</taxon>
    </lineage>
</organism>
<dbReference type="GO" id="GO:0006355">
    <property type="term" value="P:regulation of DNA-templated transcription"/>
    <property type="evidence" value="ECO:0007669"/>
    <property type="project" value="InterPro"/>
</dbReference>
<evidence type="ECO:0000256" key="1">
    <source>
        <dbReference type="ARBA" id="ARBA00023125"/>
    </source>
</evidence>
<evidence type="ECO:0000259" key="3">
    <source>
        <dbReference type="PROSITE" id="PS51755"/>
    </source>
</evidence>
<dbReference type="GO" id="GO:0000976">
    <property type="term" value="F:transcription cis-regulatory region binding"/>
    <property type="evidence" value="ECO:0007669"/>
    <property type="project" value="TreeGrafter"/>
</dbReference>
<keyword evidence="1 2" id="KW-0238">DNA-binding</keyword>
<dbReference type="SMART" id="SM00862">
    <property type="entry name" value="Trans_reg_C"/>
    <property type="match status" value="1"/>
</dbReference>
<dbReference type="PANTHER" id="PTHR48111:SF16">
    <property type="entry name" value="TRANSCRIPTIONAL REGULATORY PROTEIN GLNR"/>
    <property type="match status" value="1"/>
</dbReference>
<sequence length="222" mass="24663">MLIGNQWDSLSAALQSLASRGALTFVGPSDRGTPEILSLVDPSVIMMSPGCDSAHAFATDEFYSDPADIPPVLVCVTLEELENETFLSDSEDFDDFLVVPCTLAELEWRLRRLARRNVATATGAFLEVGRITLEPNAYQVRLAGRVIPMAWMEFQLLKFLMENVGRVFTRGMLLSSVWGFDSIGGTRTVDVHIRKLRSKLEIHGEQYFRTVKNVGYGMVDPG</sequence>
<dbReference type="Pfam" id="PF00486">
    <property type="entry name" value="Trans_reg_C"/>
    <property type="match status" value="1"/>
</dbReference>
<dbReference type="AlphaFoldDB" id="A0AA35RDR3"/>